<keyword evidence="5" id="KW-0812">Transmembrane</keyword>
<dbReference type="FunFam" id="2.40.10.10:FF:000038">
    <property type="entry name" value="Serine protease"/>
    <property type="match status" value="1"/>
</dbReference>
<evidence type="ECO:0000313" key="7">
    <source>
        <dbReference type="EMBL" id="JAN27181.1"/>
    </source>
</evidence>
<dbReference type="EMBL" id="GDIQ01067556">
    <property type="protein sequence ID" value="JAN27181.1"/>
    <property type="molecule type" value="Transcribed_RNA"/>
</dbReference>
<sequence>MSGLSGASRWKGIYLIIGLIVMAELVTVSGRGHIDYQSSFGPKERRKRQVGQTDAFSLLSSLSRPAAGPSSTVAPGGSASGKQLELGNNAFGGLIGGIFNQALSNFARPTQNGGVNIDLGALANPQTWTNFGGNNGATFQPANPPGGDVSFPGKVTTTTSQPTTAKKTKTSGKVVTTTAKTPSNDVIITSMTSLDDVPELKGITWAQYIDSSSMLWLPYDMNVPGFIPGRAYYLGFGNPDFAYQTCFTPLRQTGRCRFVQHCARPEIIASLSSFLSYACPIGSDYMGVCCPDNTQPTVLTTQPPPPPPPTLAPVTTTAEPLTTTTIAAPPPTTVVATVPSTTVTTVKKGCGELMKQTTRIVGGVPADKGEWPWMAALLRDKTDQYCGGVLITDQHILTASHCVDNFKPEELTVRLGEYDFSQVSETRRDFAAETIYMHESYDRRTYKNDIALIKLKTKATFNDDIWPICLPPSNIVLEGQSAFVTGWGTTSYSGQSSDILLEVILPIWALADCQKSYTQPISEQQLCAGYKAGGKDSCQGDSGGPLMYQMSTGRWAVVGIVSWGIRCAEKDKPGVYTRVTSYSDWIKAKVLA</sequence>
<keyword evidence="3" id="KW-1015">Disulfide bond</keyword>
<dbReference type="InterPro" id="IPR001254">
    <property type="entry name" value="Trypsin_dom"/>
</dbReference>
<dbReference type="CDD" id="cd00190">
    <property type="entry name" value="Tryp_SPc"/>
    <property type="match status" value="1"/>
</dbReference>
<name>A0A0N8E2R4_9CRUS</name>
<evidence type="ECO:0000256" key="1">
    <source>
        <dbReference type="ARBA" id="ARBA00004613"/>
    </source>
</evidence>
<proteinExistence type="predicted"/>
<accession>A0A0N8E2R4</accession>
<dbReference type="InterPro" id="IPR033116">
    <property type="entry name" value="TRYPSIN_SER"/>
</dbReference>
<dbReference type="GO" id="GO:0004252">
    <property type="term" value="F:serine-type endopeptidase activity"/>
    <property type="evidence" value="ECO:0007669"/>
    <property type="project" value="InterPro"/>
</dbReference>
<evidence type="ECO:0000259" key="6">
    <source>
        <dbReference type="PROSITE" id="PS50240"/>
    </source>
</evidence>
<dbReference type="PROSITE" id="PS00134">
    <property type="entry name" value="TRYPSIN_HIS"/>
    <property type="match status" value="1"/>
</dbReference>
<dbReference type="GO" id="GO:0005576">
    <property type="term" value="C:extracellular region"/>
    <property type="evidence" value="ECO:0007669"/>
    <property type="project" value="UniProtKB-SubCell"/>
</dbReference>
<feature type="domain" description="Peptidase S1" evidence="6">
    <location>
        <begin position="360"/>
        <end position="591"/>
    </location>
</feature>
<dbReference type="InterPro" id="IPR001314">
    <property type="entry name" value="Peptidase_S1A"/>
</dbReference>
<reference evidence="7" key="1">
    <citation type="submission" date="2015-10" db="EMBL/GenBank/DDBJ databases">
        <title>EvidentialGene: Evidence-directed Construction of Complete mRNA Transcriptomes without Genomes.</title>
        <authorList>
            <person name="Gilbert D.G."/>
        </authorList>
    </citation>
    <scope>NUCLEOTIDE SEQUENCE</scope>
</reference>
<dbReference type="PANTHER" id="PTHR24252">
    <property type="entry name" value="ACROSIN-RELATED"/>
    <property type="match status" value="1"/>
</dbReference>
<evidence type="ECO:0000256" key="5">
    <source>
        <dbReference type="SAM" id="Phobius"/>
    </source>
</evidence>
<keyword evidence="2" id="KW-0964">Secreted</keyword>
<dbReference type="InterPro" id="IPR043504">
    <property type="entry name" value="Peptidase_S1_PA_chymotrypsin"/>
</dbReference>
<keyword evidence="5" id="KW-1133">Transmembrane helix</keyword>
<dbReference type="InterPro" id="IPR009003">
    <property type="entry name" value="Peptidase_S1_PA"/>
</dbReference>
<evidence type="ECO:0000256" key="3">
    <source>
        <dbReference type="ARBA" id="ARBA00023157"/>
    </source>
</evidence>
<keyword evidence="4 7" id="KW-0645">Protease</keyword>
<keyword evidence="4" id="KW-0378">Hydrolase</keyword>
<dbReference type="PRINTS" id="PR00722">
    <property type="entry name" value="CHYMOTRYPSIN"/>
</dbReference>
<dbReference type="PANTHER" id="PTHR24252:SF7">
    <property type="entry name" value="HYALIN"/>
    <property type="match status" value="1"/>
</dbReference>
<dbReference type="OrthoDB" id="9977936at2759"/>
<dbReference type="GO" id="GO:0006508">
    <property type="term" value="P:proteolysis"/>
    <property type="evidence" value="ECO:0007669"/>
    <property type="project" value="UniProtKB-KW"/>
</dbReference>
<dbReference type="PROSITE" id="PS00135">
    <property type="entry name" value="TRYPSIN_SER"/>
    <property type="match status" value="1"/>
</dbReference>
<keyword evidence="5" id="KW-0472">Membrane</keyword>
<dbReference type="Gene3D" id="2.40.10.10">
    <property type="entry name" value="Trypsin-like serine proteases"/>
    <property type="match status" value="1"/>
</dbReference>
<dbReference type="AlphaFoldDB" id="A0A0N8E2R4"/>
<dbReference type="PROSITE" id="PS50240">
    <property type="entry name" value="TRYPSIN_DOM"/>
    <property type="match status" value="1"/>
</dbReference>
<organism evidence="7">
    <name type="scientific">Daphnia magna</name>
    <dbReference type="NCBI Taxonomy" id="35525"/>
    <lineage>
        <taxon>Eukaryota</taxon>
        <taxon>Metazoa</taxon>
        <taxon>Ecdysozoa</taxon>
        <taxon>Arthropoda</taxon>
        <taxon>Crustacea</taxon>
        <taxon>Branchiopoda</taxon>
        <taxon>Diplostraca</taxon>
        <taxon>Cladocera</taxon>
        <taxon>Anomopoda</taxon>
        <taxon>Daphniidae</taxon>
        <taxon>Daphnia</taxon>
    </lineage>
</organism>
<feature type="transmembrane region" description="Helical" evidence="5">
    <location>
        <begin position="12"/>
        <end position="30"/>
    </location>
</feature>
<dbReference type="SUPFAM" id="SSF50494">
    <property type="entry name" value="Trypsin-like serine proteases"/>
    <property type="match status" value="1"/>
</dbReference>
<dbReference type="Pfam" id="PF00089">
    <property type="entry name" value="Trypsin"/>
    <property type="match status" value="1"/>
</dbReference>
<dbReference type="EMBL" id="GDIQ01052069">
    <property type="protein sequence ID" value="JAN42668.1"/>
    <property type="molecule type" value="Transcribed_RNA"/>
</dbReference>
<keyword evidence="4" id="KW-0720">Serine protease</keyword>
<evidence type="ECO:0000256" key="4">
    <source>
        <dbReference type="RuleBase" id="RU363034"/>
    </source>
</evidence>
<comment type="subcellular location">
    <subcellularLocation>
        <location evidence="1">Secreted</location>
    </subcellularLocation>
</comment>
<evidence type="ECO:0000256" key="2">
    <source>
        <dbReference type="ARBA" id="ARBA00022525"/>
    </source>
</evidence>
<dbReference type="SMART" id="SM00020">
    <property type="entry name" value="Tryp_SPc"/>
    <property type="match status" value="1"/>
</dbReference>
<dbReference type="EMBL" id="GDIQ01099435">
    <property type="protein sequence ID" value="JAL52291.1"/>
    <property type="molecule type" value="Transcribed_RNA"/>
</dbReference>
<protein>
    <submittedName>
        <fullName evidence="7">Trypsin serine protease</fullName>
    </submittedName>
</protein>
<dbReference type="InterPro" id="IPR018114">
    <property type="entry name" value="TRYPSIN_HIS"/>
</dbReference>